<feature type="non-terminal residue" evidence="3">
    <location>
        <position position="1"/>
    </location>
</feature>
<organism evidence="3">
    <name type="scientific">Graphocephala atropunctata</name>
    <dbReference type="NCBI Taxonomy" id="36148"/>
    <lineage>
        <taxon>Eukaryota</taxon>
        <taxon>Metazoa</taxon>
        <taxon>Ecdysozoa</taxon>
        <taxon>Arthropoda</taxon>
        <taxon>Hexapoda</taxon>
        <taxon>Insecta</taxon>
        <taxon>Pterygota</taxon>
        <taxon>Neoptera</taxon>
        <taxon>Paraneoptera</taxon>
        <taxon>Hemiptera</taxon>
        <taxon>Auchenorrhyncha</taxon>
        <taxon>Membracoidea</taxon>
        <taxon>Cicadellidae</taxon>
        <taxon>Cicadellinae</taxon>
        <taxon>Cicadellini</taxon>
        <taxon>Graphocephala</taxon>
    </lineage>
</organism>
<accession>A0A1B6M3Q3</accession>
<gene>
    <name evidence="3" type="ORF">g.15882</name>
</gene>
<feature type="region of interest" description="Disordered" evidence="1">
    <location>
        <begin position="118"/>
        <end position="150"/>
    </location>
</feature>
<feature type="signal peptide" evidence="2">
    <location>
        <begin position="1"/>
        <end position="21"/>
    </location>
</feature>
<sequence>RRAMFSLALVAPFFLIAVVRGQQRCHVCVPGDGATEVERLFPASPLVSCRLSTEMRDCPTGYHGCLTQTKGSQVTRTCAQFAVNSCKAANGVEYCYCAGQLCNSPPTGAVTLTDDEDLVEGSGKPPPDLVTTTSTTSSPPPLPVNRTRSGSPSLMPSLFLSVPLLLVTVWR</sequence>
<reference evidence="3" key="1">
    <citation type="submission" date="2015-11" db="EMBL/GenBank/DDBJ databases">
        <title>De novo transcriptome assembly of four potential Pierce s Disease insect vectors from Arizona vineyards.</title>
        <authorList>
            <person name="Tassone E.E."/>
        </authorList>
    </citation>
    <scope>NUCLEOTIDE SEQUENCE</scope>
</reference>
<proteinExistence type="predicted"/>
<dbReference type="EMBL" id="GEBQ01009412">
    <property type="protein sequence ID" value="JAT30565.1"/>
    <property type="molecule type" value="Transcribed_RNA"/>
</dbReference>
<evidence type="ECO:0000313" key="3">
    <source>
        <dbReference type="EMBL" id="JAT30565.1"/>
    </source>
</evidence>
<evidence type="ECO:0008006" key="4">
    <source>
        <dbReference type="Google" id="ProtNLM"/>
    </source>
</evidence>
<evidence type="ECO:0000256" key="1">
    <source>
        <dbReference type="SAM" id="MobiDB-lite"/>
    </source>
</evidence>
<dbReference type="AlphaFoldDB" id="A0A1B6M3Q3"/>
<keyword evidence="2" id="KW-0732">Signal</keyword>
<feature type="chain" id="PRO_5008587875" description="UPAR/Ly6 domain-containing protein" evidence="2">
    <location>
        <begin position="22"/>
        <end position="171"/>
    </location>
</feature>
<protein>
    <recommendedName>
        <fullName evidence="4">UPAR/Ly6 domain-containing protein</fullName>
    </recommendedName>
</protein>
<name>A0A1B6M3Q3_9HEMI</name>
<evidence type="ECO:0000256" key="2">
    <source>
        <dbReference type="SAM" id="SignalP"/>
    </source>
</evidence>